<dbReference type="Gene3D" id="3.30.1490.180">
    <property type="entry name" value="RNA polymerase ii"/>
    <property type="match status" value="1"/>
</dbReference>
<dbReference type="GO" id="GO:0003677">
    <property type="term" value="F:DNA binding"/>
    <property type="evidence" value="ECO:0007669"/>
    <property type="project" value="InterPro"/>
</dbReference>
<evidence type="ECO:0000256" key="5">
    <source>
        <dbReference type="ARBA" id="ARBA00048552"/>
    </source>
</evidence>
<comment type="function">
    <text evidence="6">DNA-dependent RNA polymerase catalyzes the transcription of DNA into RNA using the four ribonucleoside triphosphates as substrates.</text>
</comment>
<dbReference type="SMART" id="SM00663">
    <property type="entry name" value="RPOLA_N"/>
    <property type="match status" value="1"/>
</dbReference>
<dbReference type="GO" id="GO:0000428">
    <property type="term" value="C:DNA-directed RNA polymerase complex"/>
    <property type="evidence" value="ECO:0007669"/>
    <property type="project" value="UniProtKB-KW"/>
</dbReference>
<dbReference type="InterPro" id="IPR042102">
    <property type="entry name" value="RNA_pol_Rpb1_3_sf"/>
</dbReference>
<dbReference type="Gene3D" id="1.10.132.30">
    <property type="match status" value="1"/>
</dbReference>
<keyword evidence="2 6" id="KW-0808">Transferase</keyword>
<sequence length="1705" mass="189684">MDDRDGEVPLAELTGIQFGVLNQSDIMTYSVFERDHSITGPKDLWDGRLGVYNLPGVKNHCLTCGARKASDCEGHFGHIVLPREVYHPLHIRFLKTVLNRICLVCYRLKEKKEFKRGTQQERTTWMEIKRQLNNGGSPDRKSDTEIVDGERSCGLKTRFDEMSNEEFFAMSTEEVEELAELVEGLGVSETSDNGPSCKYCGANIISSEVRYPNLEVALSRNVDSAYETIEMRACVKEEKVPRDYWSFVQGNPGSRKNIRPLFPCEALSILRNLPEKVISELGMDALVAPPEALILSRLPLPPSGSRIAELDIGSRMPLAHKDKQQMHLQRLASEVHKVQTQSIGKPTFSSYQREVKELQVVSSNYLTGSKWENGLKYKAYNPVKKDVEKDDKLMKSILGKTNNSCARLIVVGDPSIKIEEILLPVFLVEALTVPEKVTTFNRNRLQQYVDNGPYAHLYRTGAVYVDQRGVKGNLDLKRPRQGSKTVQIGDIVHRHIKDGDLVIVNRPPSLTKHSIMAMQVRLHLGCSSAINPLICPSFQADFDGDTMHIYVPQSPESLAELQSFMRVSDQLINPQGGQSNNVLAEDSRLGAYLITNSGLFLNKAEICQLISSILPSLPIPAILKAPKVNEPLWTGQQLYSTVLPKGICYRARDRKFSSDVKRGVLIQDGELLVCDGNSQWLGSAPDALTAVISKVQGPAAALAYLNQAQELANMYIRDRGFSVGLQDFQLTRDRSHLLRMRLEHVIRGNGEALMQTLLEDQNVQREELKKDLTDQRGLSAGMECRKSKGLFLGSTGTVKRSEALSKVAIERFQKKFGQNTDDLVKAYCTSSNPLSVMIKAGSKGSTSKLVSQTISLGLQLYKGENLLPWSAQDLSFQRELFDTSSSRVSDLLQFDIGAPLLKFSGYWESRGIITSSYLDGLSPLQFFTHNIAARYGMLRAKVEEPCMLLKRLLLFLRNLHVGYDGTVRSSEGQHIVQFEYGGLLEMDGHDSANRPIGICEAGEAVGILAATAITEPAYQMKLDSPHNVGAKAIGPLDLIKESLSSKKALSFVDRRVLLRIPLILRQRQQEKTALKIATHLKPVTLDMVTSTTMIEYRPVTDEGKVEAEDGNPGRNSHWVGHVRLNVEKLKVHQVSVTELLTRLKNRHSTTCSFSSSNRCRFESPPASRDEPELCIHFFSNFAKDFWSKDSLSDEEHGDHSSTLLEVTKFTLLPILMCTIVKGDERIQSVTLLWEDMDWNPKCAKIPLKDSCKHESGEVVVEVAVKDTCCKVRGKAWEIVKEACLPIMQLLDWQRCTPYSIKELNHVFGLEAAKGVLLQRLELAAAGMGKAVNLEHLELIADSMLISGEVNGATLSGYKDLCKAISRSTPFSDAAHMNPKNSFVSAARHGASETIEGALSSSVWGKAPSLGTGSNFGVLWQAKVEEKPGLEIQQGVDIHDCIMEINSSVPTGSCDADSVLHRYNRPHRRPTRQRFKHRIRPHEAPSKAPFRGRNSATNGQGAVHPDKAISHAGLDRASDDGSNSHPPMTVTISTEKLTVSTEKLTLVTSRTERPEDSSSFHTPNETLETHSALSDSPCSSFRKNLHSPNFVEYNASEGDQMSGISQPPLETLDPIDVVGAESFVTTHRAKKVEHRVLQGLEGSGSISPIEERLSREVLERRSNCTTDTSSRLNASEDAFHLTPELNDEWKRLERLHREAHAILFRK</sequence>
<dbReference type="Pfam" id="PF04997">
    <property type="entry name" value="RNA_pol_Rpb1_1"/>
    <property type="match status" value="1"/>
</dbReference>
<evidence type="ECO:0000256" key="3">
    <source>
        <dbReference type="ARBA" id="ARBA00022695"/>
    </source>
</evidence>
<dbReference type="InterPro" id="IPR007081">
    <property type="entry name" value="RNA_pol_Rpb1_5"/>
</dbReference>
<comment type="similarity">
    <text evidence="6">Belongs to the RNA polymerase beta' chain family.</text>
</comment>
<organism evidence="9 10">
    <name type="scientific">Ceratodon purpureus</name>
    <name type="common">Fire moss</name>
    <name type="synonym">Dicranum purpureum</name>
    <dbReference type="NCBI Taxonomy" id="3225"/>
    <lineage>
        <taxon>Eukaryota</taxon>
        <taxon>Viridiplantae</taxon>
        <taxon>Streptophyta</taxon>
        <taxon>Embryophyta</taxon>
        <taxon>Bryophyta</taxon>
        <taxon>Bryophytina</taxon>
        <taxon>Bryopsida</taxon>
        <taxon>Dicranidae</taxon>
        <taxon>Pseudoditrichales</taxon>
        <taxon>Ditrichaceae</taxon>
        <taxon>Ceratodon</taxon>
    </lineage>
</organism>
<dbReference type="Gene3D" id="2.40.40.20">
    <property type="match status" value="1"/>
</dbReference>
<dbReference type="InterPro" id="IPR006592">
    <property type="entry name" value="RNA_pol_N"/>
</dbReference>
<evidence type="ECO:0000256" key="7">
    <source>
        <dbReference type="SAM" id="MobiDB-lite"/>
    </source>
</evidence>
<evidence type="ECO:0000259" key="8">
    <source>
        <dbReference type="SMART" id="SM00663"/>
    </source>
</evidence>
<feature type="region of interest" description="Disordered" evidence="7">
    <location>
        <begin position="1545"/>
        <end position="1579"/>
    </location>
</feature>
<feature type="compositionally biased region" description="Basic residues" evidence="7">
    <location>
        <begin position="1462"/>
        <end position="1479"/>
    </location>
</feature>
<keyword evidence="3 6" id="KW-0548">Nucleotidyltransferase</keyword>
<comment type="caution">
    <text evidence="9">The sequence shown here is derived from an EMBL/GenBank/DDBJ whole genome shotgun (WGS) entry which is preliminary data.</text>
</comment>
<feature type="compositionally biased region" description="Polar residues" evidence="7">
    <location>
        <begin position="1558"/>
        <end position="1579"/>
    </location>
</feature>
<dbReference type="SUPFAM" id="SSF64484">
    <property type="entry name" value="beta and beta-prime subunits of DNA dependent RNA-polymerase"/>
    <property type="match status" value="1"/>
</dbReference>
<dbReference type="InterPro" id="IPR007066">
    <property type="entry name" value="RNA_pol_Rpb1_3"/>
</dbReference>
<dbReference type="InterPro" id="IPR007080">
    <property type="entry name" value="RNA_pol_Rpb1_1"/>
</dbReference>
<dbReference type="Pfam" id="PF00623">
    <property type="entry name" value="RNA_pol_Rpb1_2"/>
    <property type="match status" value="1"/>
</dbReference>
<evidence type="ECO:0000313" key="9">
    <source>
        <dbReference type="EMBL" id="KAG0566377.1"/>
    </source>
</evidence>
<dbReference type="EMBL" id="CM026428">
    <property type="protein sequence ID" value="KAG0566377.1"/>
    <property type="molecule type" value="Genomic_DNA"/>
</dbReference>
<dbReference type="Gene3D" id="4.10.860.120">
    <property type="entry name" value="RNA polymerase II, clamp domain"/>
    <property type="match status" value="1"/>
</dbReference>
<proteinExistence type="inferred from homology"/>
<keyword evidence="1 6" id="KW-0240">DNA-directed RNA polymerase</keyword>
<evidence type="ECO:0000313" key="10">
    <source>
        <dbReference type="Proteomes" id="UP000822688"/>
    </source>
</evidence>
<dbReference type="InterPro" id="IPR038120">
    <property type="entry name" value="Rpb1_funnel_sf"/>
</dbReference>
<evidence type="ECO:0000256" key="6">
    <source>
        <dbReference type="RuleBase" id="RU004279"/>
    </source>
</evidence>
<dbReference type="InterPro" id="IPR000722">
    <property type="entry name" value="RNA_pol_asu"/>
</dbReference>
<dbReference type="Gene3D" id="1.10.274.100">
    <property type="entry name" value="RNA polymerase Rpb1, domain 3"/>
    <property type="match status" value="1"/>
</dbReference>
<keyword evidence="4 6" id="KW-0804">Transcription</keyword>
<dbReference type="GO" id="GO:0006351">
    <property type="term" value="P:DNA-templated transcription"/>
    <property type="evidence" value="ECO:0007669"/>
    <property type="project" value="InterPro"/>
</dbReference>
<dbReference type="PANTHER" id="PTHR19376">
    <property type="entry name" value="DNA-DIRECTED RNA POLYMERASE"/>
    <property type="match status" value="1"/>
</dbReference>
<evidence type="ECO:0000256" key="4">
    <source>
        <dbReference type="ARBA" id="ARBA00023163"/>
    </source>
</evidence>
<dbReference type="Pfam" id="PF04998">
    <property type="entry name" value="RNA_pol_Rpb1_5"/>
    <property type="match status" value="1"/>
</dbReference>
<feature type="domain" description="RNA polymerase N-terminal" evidence="8">
    <location>
        <begin position="291"/>
        <end position="595"/>
    </location>
</feature>
<feature type="region of interest" description="Disordered" evidence="7">
    <location>
        <begin position="1462"/>
        <end position="1505"/>
    </location>
</feature>
<dbReference type="Proteomes" id="UP000822688">
    <property type="component" value="Chromosome 7"/>
</dbReference>
<keyword evidence="10" id="KW-1185">Reference proteome</keyword>
<dbReference type="InterPro" id="IPR044893">
    <property type="entry name" value="RNA_pol_Rpb1_clamp_domain"/>
</dbReference>
<name>A0A8T0H6P4_CERPU</name>
<dbReference type="Gene3D" id="6.20.50.80">
    <property type="match status" value="1"/>
</dbReference>
<dbReference type="EC" id="2.7.7.6" evidence="6"/>
<evidence type="ECO:0000256" key="2">
    <source>
        <dbReference type="ARBA" id="ARBA00022679"/>
    </source>
</evidence>
<gene>
    <name evidence="9" type="ORF">KC19_7G059400</name>
</gene>
<dbReference type="GO" id="GO:0003899">
    <property type="term" value="F:DNA-directed RNA polymerase activity"/>
    <property type="evidence" value="ECO:0007669"/>
    <property type="project" value="UniProtKB-EC"/>
</dbReference>
<reference evidence="9" key="1">
    <citation type="submission" date="2020-06" db="EMBL/GenBank/DDBJ databases">
        <title>WGS assembly of Ceratodon purpureus strain R40.</title>
        <authorList>
            <person name="Carey S.B."/>
            <person name="Jenkins J."/>
            <person name="Shu S."/>
            <person name="Lovell J.T."/>
            <person name="Sreedasyam A."/>
            <person name="Maumus F."/>
            <person name="Tiley G.P."/>
            <person name="Fernandez-Pozo N."/>
            <person name="Barry K."/>
            <person name="Chen C."/>
            <person name="Wang M."/>
            <person name="Lipzen A."/>
            <person name="Daum C."/>
            <person name="Saski C.A."/>
            <person name="Payton A.C."/>
            <person name="Mcbreen J.C."/>
            <person name="Conrad R.E."/>
            <person name="Kollar L.M."/>
            <person name="Olsson S."/>
            <person name="Huttunen S."/>
            <person name="Landis J.B."/>
            <person name="Wickett N.J."/>
            <person name="Johnson M.G."/>
            <person name="Rensing S.A."/>
            <person name="Grimwood J."/>
            <person name="Schmutz J."/>
            <person name="Mcdaniel S.F."/>
        </authorList>
    </citation>
    <scope>NUCLEOTIDE SEQUENCE</scope>
    <source>
        <strain evidence="9">R40</strain>
    </source>
</reference>
<dbReference type="PANTHER" id="PTHR19376:SF36">
    <property type="entry name" value="DNA-DIRECTED RNA POLYMERASE IV SUBUNIT 1"/>
    <property type="match status" value="1"/>
</dbReference>
<dbReference type="InterPro" id="IPR045867">
    <property type="entry name" value="DNA-dir_RpoC_beta_prime"/>
</dbReference>
<comment type="catalytic activity">
    <reaction evidence="5 6">
        <text>RNA(n) + a ribonucleoside 5'-triphosphate = RNA(n+1) + diphosphate</text>
        <dbReference type="Rhea" id="RHEA:21248"/>
        <dbReference type="Rhea" id="RHEA-COMP:14527"/>
        <dbReference type="Rhea" id="RHEA-COMP:17342"/>
        <dbReference type="ChEBI" id="CHEBI:33019"/>
        <dbReference type="ChEBI" id="CHEBI:61557"/>
        <dbReference type="ChEBI" id="CHEBI:140395"/>
        <dbReference type="EC" id="2.7.7.6"/>
    </reaction>
</comment>
<dbReference type="Pfam" id="PF04983">
    <property type="entry name" value="RNA_pol_Rpb1_3"/>
    <property type="match status" value="1"/>
</dbReference>
<accession>A0A8T0H6P4</accession>
<evidence type="ECO:0000256" key="1">
    <source>
        <dbReference type="ARBA" id="ARBA00022478"/>
    </source>
</evidence>
<protein>
    <recommendedName>
        <fullName evidence="6">DNA-directed RNA polymerase subunit</fullName>
        <ecNumber evidence="6">2.7.7.6</ecNumber>
    </recommendedName>
</protein>